<evidence type="ECO:0000256" key="2">
    <source>
        <dbReference type="ARBA" id="ARBA00022485"/>
    </source>
</evidence>
<dbReference type="InterPro" id="IPR038135">
    <property type="entry name" value="Methylthiotransferase_N_sf"/>
</dbReference>
<dbReference type="GO" id="GO:0046872">
    <property type="term" value="F:metal ion binding"/>
    <property type="evidence" value="ECO:0007669"/>
    <property type="project" value="UniProtKB-KW"/>
</dbReference>
<comment type="cofactor">
    <cofactor evidence="1">
        <name>[4Fe-4S] cluster</name>
        <dbReference type="ChEBI" id="CHEBI:49883"/>
    </cofactor>
</comment>
<dbReference type="InterPro" id="IPR023404">
    <property type="entry name" value="rSAM_horseshoe"/>
</dbReference>
<keyword evidence="3" id="KW-0949">S-adenosyl-L-methionine</keyword>
<dbReference type="SFLD" id="SFLDG01061">
    <property type="entry name" value="methylthiotransferase"/>
    <property type="match status" value="1"/>
</dbReference>
<accession>A0A6J6GFP0</accession>
<evidence type="ECO:0000256" key="4">
    <source>
        <dbReference type="ARBA" id="ARBA00022723"/>
    </source>
</evidence>
<dbReference type="NCBIfam" id="TIGR00089">
    <property type="entry name" value="MiaB/RimO family radical SAM methylthiotransferase"/>
    <property type="match status" value="1"/>
</dbReference>
<dbReference type="Pfam" id="PF04055">
    <property type="entry name" value="Radical_SAM"/>
    <property type="match status" value="1"/>
</dbReference>
<feature type="domain" description="Radical SAM core" evidence="9">
    <location>
        <begin position="133"/>
        <end position="377"/>
    </location>
</feature>
<dbReference type="InterPro" id="IPR006638">
    <property type="entry name" value="Elp3/MiaA/NifB-like_rSAM"/>
</dbReference>
<name>A0A6J6GFP0_9ZZZZ</name>
<dbReference type="GO" id="GO:0051539">
    <property type="term" value="F:4 iron, 4 sulfur cluster binding"/>
    <property type="evidence" value="ECO:0007669"/>
    <property type="project" value="UniProtKB-KW"/>
</dbReference>
<evidence type="ECO:0000256" key="1">
    <source>
        <dbReference type="ARBA" id="ARBA00001966"/>
    </source>
</evidence>
<evidence type="ECO:0000259" key="9">
    <source>
        <dbReference type="PROSITE" id="PS51918"/>
    </source>
</evidence>
<evidence type="ECO:0000256" key="5">
    <source>
        <dbReference type="ARBA" id="ARBA00023004"/>
    </source>
</evidence>
<protein>
    <submittedName>
        <fullName evidence="10">Unannotated protein</fullName>
    </submittedName>
</protein>
<dbReference type="NCBIfam" id="TIGR01574">
    <property type="entry name" value="miaB-methiolase"/>
    <property type="match status" value="1"/>
</dbReference>
<feature type="domain" description="TRAM" evidence="7">
    <location>
        <begin position="379"/>
        <end position="443"/>
    </location>
</feature>
<dbReference type="PROSITE" id="PS01278">
    <property type="entry name" value="MTTASE_RADICAL"/>
    <property type="match status" value="1"/>
</dbReference>
<evidence type="ECO:0000259" key="8">
    <source>
        <dbReference type="PROSITE" id="PS51449"/>
    </source>
</evidence>
<proteinExistence type="predicted"/>
<dbReference type="Pfam" id="PF01938">
    <property type="entry name" value="TRAM"/>
    <property type="match status" value="1"/>
</dbReference>
<keyword evidence="6" id="KW-0411">Iron-sulfur</keyword>
<dbReference type="InterPro" id="IPR005839">
    <property type="entry name" value="Methylthiotransferase"/>
</dbReference>
<dbReference type="FunFam" id="3.80.30.20:FF:000001">
    <property type="entry name" value="tRNA-2-methylthio-N(6)-dimethylallyladenosine synthase 2"/>
    <property type="match status" value="1"/>
</dbReference>
<dbReference type="PROSITE" id="PS51449">
    <property type="entry name" value="MTTASE_N"/>
    <property type="match status" value="1"/>
</dbReference>
<dbReference type="PANTHER" id="PTHR43020">
    <property type="entry name" value="CDK5 REGULATORY SUBUNIT-ASSOCIATED PROTEIN 1"/>
    <property type="match status" value="1"/>
</dbReference>
<dbReference type="Gene3D" id="3.40.50.12160">
    <property type="entry name" value="Methylthiotransferase, N-terminal domain"/>
    <property type="match status" value="1"/>
</dbReference>
<dbReference type="InterPro" id="IPR013848">
    <property type="entry name" value="Methylthiotransferase_N"/>
</dbReference>
<dbReference type="AlphaFoldDB" id="A0A6J6GFP0"/>
<dbReference type="InterPro" id="IPR007197">
    <property type="entry name" value="rSAM"/>
</dbReference>
<dbReference type="CDD" id="cd01335">
    <property type="entry name" value="Radical_SAM"/>
    <property type="match status" value="1"/>
</dbReference>
<dbReference type="SFLD" id="SFLDG01082">
    <property type="entry name" value="B12-binding_domain_containing"/>
    <property type="match status" value="1"/>
</dbReference>
<dbReference type="Pfam" id="PF00919">
    <property type="entry name" value="UPF0004"/>
    <property type="match status" value="1"/>
</dbReference>
<dbReference type="SMART" id="SM00729">
    <property type="entry name" value="Elp3"/>
    <property type="match status" value="1"/>
</dbReference>
<dbReference type="SFLD" id="SFLDS00029">
    <property type="entry name" value="Radical_SAM"/>
    <property type="match status" value="1"/>
</dbReference>
<feature type="domain" description="MTTase N-terminal" evidence="8">
    <location>
        <begin position="1"/>
        <end position="106"/>
    </location>
</feature>
<keyword evidence="4" id="KW-0479">Metal-binding</keyword>
<dbReference type="GO" id="GO:0035597">
    <property type="term" value="F:tRNA-2-methylthio-N(6)-dimethylallyladenosine(37) synthase activity"/>
    <property type="evidence" value="ECO:0007669"/>
    <property type="project" value="TreeGrafter"/>
</dbReference>
<keyword evidence="5" id="KW-0408">Iron</keyword>
<reference evidence="10" key="1">
    <citation type="submission" date="2020-05" db="EMBL/GenBank/DDBJ databases">
        <authorList>
            <person name="Chiriac C."/>
            <person name="Salcher M."/>
            <person name="Ghai R."/>
            <person name="Kavagutti S V."/>
        </authorList>
    </citation>
    <scope>NUCLEOTIDE SEQUENCE</scope>
</reference>
<dbReference type="Gene3D" id="3.80.30.20">
    <property type="entry name" value="tm_1862 like domain"/>
    <property type="match status" value="1"/>
</dbReference>
<evidence type="ECO:0000256" key="3">
    <source>
        <dbReference type="ARBA" id="ARBA00022691"/>
    </source>
</evidence>
<evidence type="ECO:0000313" key="10">
    <source>
        <dbReference type="EMBL" id="CAB4600047.1"/>
    </source>
</evidence>
<dbReference type="FunFam" id="3.40.50.12160:FF:000003">
    <property type="entry name" value="CDK5 regulatory subunit-associated protein 1"/>
    <property type="match status" value="1"/>
</dbReference>
<dbReference type="PROSITE" id="PS50926">
    <property type="entry name" value="TRAM"/>
    <property type="match status" value="1"/>
</dbReference>
<dbReference type="InterPro" id="IPR058240">
    <property type="entry name" value="rSAM_sf"/>
</dbReference>
<dbReference type="PANTHER" id="PTHR43020:SF2">
    <property type="entry name" value="MITOCHONDRIAL TRNA METHYLTHIOTRANSFERASE CDK5RAP1"/>
    <property type="match status" value="1"/>
</dbReference>
<gene>
    <name evidence="10" type="ORF">UFOPK1826_00595</name>
</gene>
<dbReference type="InterPro" id="IPR002792">
    <property type="entry name" value="TRAM_dom"/>
</dbReference>
<dbReference type="GO" id="GO:0005829">
    <property type="term" value="C:cytosol"/>
    <property type="evidence" value="ECO:0007669"/>
    <property type="project" value="TreeGrafter"/>
</dbReference>
<dbReference type="PROSITE" id="PS51918">
    <property type="entry name" value="RADICAL_SAM"/>
    <property type="match status" value="1"/>
</dbReference>
<keyword evidence="2" id="KW-0004">4Fe-4S</keyword>
<organism evidence="10">
    <name type="scientific">freshwater metagenome</name>
    <dbReference type="NCBI Taxonomy" id="449393"/>
    <lineage>
        <taxon>unclassified sequences</taxon>
        <taxon>metagenomes</taxon>
        <taxon>ecological metagenomes</taxon>
    </lineage>
</organism>
<sequence length="460" mass="51210">MNEHDSERISGLLESDGMTNVDSVATADVVVINTCCIRENADDKFYGTLSQLKNWKTEQDGRQILVAGCLAQKDRDAIRKRAPYVDVVIGTHNVHRAAELLEQTRDGRPVTEILEEAILDDHTMFPSALPMRREISYNAWVTIQIGCDNTCAYCIVPAVRGKEISRPASEILAEVESLARSGVTQISLIGQNVNSYGRDLSMSARAAGDTSVKPRPQFAELLRKVGQVDGVRRVRFVSPHPKDMREDTFLAMAETPNVVEHLHYPMQSGSDNVLALMHRGYTAERYLKQLVQARAMIDDLAVTTDVIVGFPGETERDFMQTVEVCAEACFDSAFSFIFSPRPGTEAAQMVDKFIDPKLAVERYERLKIVLDHSAVIKHRERIGRIEDVVVEGMSKKNPHLTTGRTRQNKILHFSSPESLRVGTYAKVEVTDAARFHLSGHLIEVGDVPTHKVRIAVSSGI</sequence>
<dbReference type="InterPro" id="IPR020612">
    <property type="entry name" value="Methylthiotransferase_CS"/>
</dbReference>
<dbReference type="EMBL" id="CAEZUN010000057">
    <property type="protein sequence ID" value="CAB4600047.1"/>
    <property type="molecule type" value="Genomic_DNA"/>
</dbReference>
<evidence type="ECO:0000256" key="6">
    <source>
        <dbReference type="ARBA" id="ARBA00023014"/>
    </source>
</evidence>
<dbReference type="SUPFAM" id="SSF102114">
    <property type="entry name" value="Radical SAM enzymes"/>
    <property type="match status" value="1"/>
</dbReference>
<evidence type="ECO:0000259" key="7">
    <source>
        <dbReference type="PROSITE" id="PS50926"/>
    </source>
</evidence>